<feature type="domain" description="Ketoreductase" evidence="4">
    <location>
        <begin position="11"/>
        <end position="159"/>
    </location>
</feature>
<keyword evidence="3" id="KW-1133">Transmembrane helix</keyword>
<evidence type="ECO:0000259" key="4">
    <source>
        <dbReference type="SMART" id="SM00822"/>
    </source>
</evidence>
<evidence type="ECO:0000313" key="6">
    <source>
        <dbReference type="Proteomes" id="UP000406256"/>
    </source>
</evidence>
<accession>A0A5E4W0K9</accession>
<name>A0A5E4W0K9_9BURK</name>
<sequence>MTQETFRLDGAVAVITGGARGIGRATAEAFIQAGAIVHLLDRDGDAVKACSDEVAGVAGAHPLDVTDEAAVDGVFSAIRRDEGRIDILVNNAGIAIRRPTTELSLADWQRVVDVNMTGAFLCAQAAGRAMTVQGKGAIVNVASIMGLSGGGLYPNISYQTTKGAVVNMTRALAVEWASAGVRVNAVAPTWVETDLIASLQSNPEFTAAVERLTPMRRLAKPGEVANAILFLASAAASMITGHVLPVDGGFLAQ</sequence>
<dbReference type="InterPro" id="IPR057326">
    <property type="entry name" value="KR_dom"/>
</dbReference>
<dbReference type="GO" id="GO:0016616">
    <property type="term" value="F:oxidoreductase activity, acting on the CH-OH group of donors, NAD or NADP as acceptor"/>
    <property type="evidence" value="ECO:0007669"/>
    <property type="project" value="TreeGrafter"/>
</dbReference>
<feature type="transmembrane region" description="Helical" evidence="3">
    <location>
        <begin position="224"/>
        <end position="244"/>
    </location>
</feature>
<comment type="similarity">
    <text evidence="1">Belongs to the short-chain dehydrogenases/reductases (SDR) family.</text>
</comment>
<dbReference type="SUPFAM" id="SSF51735">
    <property type="entry name" value="NAD(P)-binding Rossmann-fold domains"/>
    <property type="match status" value="1"/>
</dbReference>
<reference evidence="5 6" key="1">
    <citation type="submission" date="2019-08" db="EMBL/GenBank/DDBJ databases">
        <authorList>
            <person name="Peeters C."/>
        </authorList>
    </citation>
    <scope>NUCLEOTIDE SEQUENCE [LARGE SCALE GENOMIC DNA]</scope>
    <source>
        <strain evidence="5 6">LMG 31108</strain>
    </source>
</reference>
<keyword evidence="3" id="KW-0812">Transmembrane</keyword>
<evidence type="ECO:0000256" key="1">
    <source>
        <dbReference type="ARBA" id="ARBA00006484"/>
    </source>
</evidence>
<dbReference type="EMBL" id="CABPSB010000009">
    <property type="protein sequence ID" value="VVE16810.1"/>
    <property type="molecule type" value="Genomic_DNA"/>
</dbReference>
<dbReference type="PRINTS" id="PR00081">
    <property type="entry name" value="GDHRDH"/>
</dbReference>
<keyword evidence="6" id="KW-1185">Reference proteome</keyword>
<evidence type="ECO:0000313" key="5">
    <source>
        <dbReference type="EMBL" id="VVE16810.1"/>
    </source>
</evidence>
<dbReference type="OrthoDB" id="8653364at2"/>
<dbReference type="SMART" id="SM00822">
    <property type="entry name" value="PKS_KR"/>
    <property type="match status" value="1"/>
</dbReference>
<evidence type="ECO:0000256" key="3">
    <source>
        <dbReference type="SAM" id="Phobius"/>
    </source>
</evidence>
<dbReference type="FunFam" id="3.40.50.720:FF:000084">
    <property type="entry name" value="Short-chain dehydrogenase reductase"/>
    <property type="match status" value="1"/>
</dbReference>
<keyword evidence="2" id="KW-0560">Oxidoreductase</keyword>
<dbReference type="PANTHER" id="PTHR42760">
    <property type="entry name" value="SHORT-CHAIN DEHYDROGENASES/REDUCTASES FAMILY MEMBER"/>
    <property type="match status" value="1"/>
</dbReference>
<dbReference type="CDD" id="cd05233">
    <property type="entry name" value="SDR_c"/>
    <property type="match status" value="1"/>
</dbReference>
<dbReference type="Proteomes" id="UP000406256">
    <property type="component" value="Unassembled WGS sequence"/>
</dbReference>
<protein>
    <submittedName>
        <fullName evidence="5">3-oxoacyl-(Acyl-carrier-protein) reductase</fullName>
    </submittedName>
</protein>
<organism evidence="5 6">
    <name type="scientific">Pandoraea anhela</name>
    <dbReference type="NCBI Taxonomy" id="2508295"/>
    <lineage>
        <taxon>Bacteria</taxon>
        <taxon>Pseudomonadati</taxon>
        <taxon>Pseudomonadota</taxon>
        <taxon>Betaproteobacteria</taxon>
        <taxon>Burkholderiales</taxon>
        <taxon>Burkholderiaceae</taxon>
        <taxon>Pandoraea</taxon>
    </lineage>
</organism>
<dbReference type="AlphaFoldDB" id="A0A5E4W0K9"/>
<proteinExistence type="inferred from homology"/>
<keyword evidence="3" id="KW-0472">Membrane</keyword>
<evidence type="ECO:0000256" key="2">
    <source>
        <dbReference type="ARBA" id="ARBA00023002"/>
    </source>
</evidence>
<dbReference type="NCBIfam" id="NF005559">
    <property type="entry name" value="PRK07231.1"/>
    <property type="match status" value="1"/>
</dbReference>
<dbReference type="RefSeq" id="WP_150669527.1">
    <property type="nucleotide sequence ID" value="NZ_CABPSB010000009.1"/>
</dbReference>
<dbReference type="InterPro" id="IPR002347">
    <property type="entry name" value="SDR_fam"/>
</dbReference>
<gene>
    <name evidence="5" type="ORF">PAN31108_02914</name>
</gene>
<dbReference type="PANTHER" id="PTHR42760:SF115">
    <property type="entry name" value="3-OXOACYL-[ACYL-CARRIER-PROTEIN] REDUCTASE FABG"/>
    <property type="match status" value="1"/>
</dbReference>
<dbReference type="Pfam" id="PF13561">
    <property type="entry name" value="adh_short_C2"/>
    <property type="match status" value="1"/>
</dbReference>
<dbReference type="Gene3D" id="3.40.50.720">
    <property type="entry name" value="NAD(P)-binding Rossmann-like Domain"/>
    <property type="match status" value="1"/>
</dbReference>
<dbReference type="InterPro" id="IPR036291">
    <property type="entry name" value="NAD(P)-bd_dom_sf"/>
</dbReference>
<dbReference type="PRINTS" id="PR00080">
    <property type="entry name" value="SDRFAMILY"/>
</dbReference>